<proteinExistence type="predicted"/>
<feature type="DNA-binding region" description="OmpR/PhoB-type" evidence="7">
    <location>
        <begin position="125"/>
        <end position="223"/>
    </location>
</feature>
<dbReference type="Pfam" id="PF00486">
    <property type="entry name" value="Trans_reg_C"/>
    <property type="match status" value="1"/>
</dbReference>
<organism evidence="10 11">
    <name type="scientific">Neorhizobium alkalisoli</name>
    <dbReference type="NCBI Taxonomy" id="528178"/>
    <lineage>
        <taxon>Bacteria</taxon>
        <taxon>Pseudomonadati</taxon>
        <taxon>Pseudomonadota</taxon>
        <taxon>Alphaproteobacteria</taxon>
        <taxon>Hyphomicrobiales</taxon>
        <taxon>Rhizobiaceae</taxon>
        <taxon>Rhizobium/Agrobacterium group</taxon>
        <taxon>Neorhizobium</taxon>
    </lineage>
</organism>
<evidence type="ECO:0000256" key="2">
    <source>
        <dbReference type="ARBA" id="ARBA00023012"/>
    </source>
</evidence>
<dbReference type="CDD" id="cd00383">
    <property type="entry name" value="trans_reg_C"/>
    <property type="match status" value="1"/>
</dbReference>
<keyword evidence="2" id="KW-0902">Two-component regulatory system</keyword>
<dbReference type="EMBL" id="VIWP01000001">
    <property type="protein sequence ID" value="TWF59029.1"/>
    <property type="molecule type" value="Genomic_DNA"/>
</dbReference>
<dbReference type="GO" id="GO:0005829">
    <property type="term" value="C:cytosol"/>
    <property type="evidence" value="ECO:0007669"/>
    <property type="project" value="TreeGrafter"/>
</dbReference>
<dbReference type="SMART" id="SM00448">
    <property type="entry name" value="REC"/>
    <property type="match status" value="1"/>
</dbReference>
<dbReference type="SUPFAM" id="SSF52172">
    <property type="entry name" value="CheY-like"/>
    <property type="match status" value="1"/>
</dbReference>
<keyword evidence="5" id="KW-0804">Transcription</keyword>
<feature type="domain" description="Response regulatory" evidence="8">
    <location>
        <begin position="2"/>
        <end position="116"/>
    </location>
</feature>
<sequence>MRILVVEDDDRSASYLVRGLRESGYVVDRAADGELGLSLARELIFDLLIVDRLLPSLDGLELVKTLRQAGIAVPVLMLSALASPQDRIEGLRDGCDDYLAKPYAFAELLARIEAIARRLKMPLGNTTMSAAGLTLDIPQRVASREGQAIVLQQREVLLLQTLMRNAGNVVTRSMLLEAAWDYDFEPRGNIVDMHIHRIRKKIDGGFATSLIHTVPGAGYVFTDEPQADPAT</sequence>
<gene>
    <name evidence="10" type="ORF">FHW37_101833</name>
</gene>
<dbReference type="PANTHER" id="PTHR48111">
    <property type="entry name" value="REGULATOR OF RPOS"/>
    <property type="match status" value="1"/>
</dbReference>
<evidence type="ECO:0000313" key="11">
    <source>
        <dbReference type="Proteomes" id="UP000320653"/>
    </source>
</evidence>
<dbReference type="Proteomes" id="UP000320653">
    <property type="component" value="Unassembled WGS sequence"/>
</dbReference>
<evidence type="ECO:0000256" key="7">
    <source>
        <dbReference type="PROSITE-ProRule" id="PRU01091"/>
    </source>
</evidence>
<evidence type="ECO:0000256" key="5">
    <source>
        <dbReference type="ARBA" id="ARBA00023163"/>
    </source>
</evidence>
<keyword evidence="4 7" id="KW-0238">DNA-binding</keyword>
<dbReference type="GO" id="GO:0000156">
    <property type="term" value="F:phosphorelay response regulator activity"/>
    <property type="evidence" value="ECO:0007669"/>
    <property type="project" value="TreeGrafter"/>
</dbReference>
<keyword evidence="1 6" id="KW-0597">Phosphoprotein</keyword>
<dbReference type="FunFam" id="1.10.10.10:FF:000005">
    <property type="entry name" value="Two-component system response regulator"/>
    <property type="match status" value="1"/>
</dbReference>
<evidence type="ECO:0000256" key="1">
    <source>
        <dbReference type="ARBA" id="ARBA00022553"/>
    </source>
</evidence>
<feature type="modified residue" description="4-aspartylphosphate" evidence="6">
    <location>
        <position position="51"/>
    </location>
</feature>
<evidence type="ECO:0000256" key="4">
    <source>
        <dbReference type="ARBA" id="ARBA00023125"/>
    </source>
</evidence>
<dbReference type="PROSITE" id="PS50110">
    <property type="entry name" value="RESPONSE_REGULATORY"/>
    <property type="match status" value="1"/>
</dbReference>
<evidence type="ECO:0000259" key="9">
    <source>
        <dbReference type="PROSITE" id="PS51755"/>
    </source>
</evidence>
<dbReference type="GO" id="GO:0000976">
    <property type="term" value="F:transcription cis-regulatory region binding"/>
    <property type="evidence" value="ECO:0007669"/>
    <property type="project" value="TreeGrafter"/>
</dbReference>
<dbReference type="InterPro" id="IPR011006">
    <property type="entry name" value="CheY-like_superfamily"/>
</dbReference>
<name>A0A561R8U7_9HYPH</name>
<dbReference type="InterPro" id="IPR036388">
    <property type="entry name" value="WH-like_DNA-bd_sf"/>
</dbReference>
<dbReference type="GO" id="GO:0006355">
    <property type="term" value="P:regulation of DNA-templated transcription"/>
    <property type="evidence" value="ECO:0007669"/>
    <property type="project" value="InterPro"/>
</dbReference>
<evidence type="ECO:0000313" key="10">
    <source>
        <dbReference type="EMBL" id="TWF59029.1"/>
    </source>
</evidence>
<keyword evidence="3" id="KW-0805">Transcription regulation</keyword>
<evidence type="ECO:0000256" key="3">
    <source>
        <dbReference type="ARBA" id="ARBA00023015"/>
    </source>
</evidence>
<evidence type="ECO:0000256" key="6">
    <source>
        <dbReference type="PROSITE-ProRule" id="PRU00169"/>
    </source>
</evidence>
<dbReference type="Gene3D" id="1.10.10.10">
    <property type="entry name" value="Winged helix-like DNA-binding domain superfamily/Winged helix DNA-binding domain"/>
    <property type="match status" value="1"/>
</dbReference>
<dbReference type="PANTHER" id="PTHR48111:SF76">
    <property type="entry name" value="TWO-COMPONENT RESPONSE REGULATOR"/>
    <property type="match status" value="1"/>
</dbReference>
<dbReference type="InterPro" id="IPR039420">
    <property type="entry name" value="WalR-like"/>
</dbReference>
<dbReference type="RefSeq" id="WP_145632863.1">
    <property type="nucleotide sequence ID" value="NZ_VIWP01000001.1"/>
</dbReference>
<reference evidence="10 11" key="1">
    <citation type="submission" date="2019-06" db="EMBL/GenBank/DDBJ databases">
        <title>Sorghum-associated microbial communities from plants grown in Nebraska, USA.</title>
        <authorList>
            <person name="Schachtman D."/>
        </authorList>
    </citation>
    <scope>NUCLEOTIDE SEQUENCE [LARGE SCALE GENOMIC DNA]</scope>
    <source>
        <strain evidence="10 11">1225</strain>
    </source>
</reference>
<feature type="domain" description="OmpR/PhoB-type" evidence="9">
    <location>
        <begin position="125"/>
        <end position="223"/>
    </location>
</feature>
<dbReference type="OrthoDB" id="9802426at2"/>
<keyword evidence="11" id="KW-1185">Reference proteome</keyword>
<dbReference type="CDD" id="cd19935">
    <property type="entry name" value="REC_OmpR_CusR-like"/>
    <property type="match status" value="1"/>
</dbReference>
<accession>A0A561R8U7</accession>
<dbReference type="InterPro" id="IPR001867">
    <property type="entry name" value="OmpR/PhoB-type_DNA-bd"/>
</dbReference>
<dbReference type="GO" id="GO:0032993">
    <property type="term" value="C:protein-DNA complex"/>
    <property type="evidence" value="ECO:0007669"/>
    <property type="project" value="TreeGrafter"/>
</dbReference>
<evidence type="ECO:0000259" key="8">
    <source>
        <dbReference type="PROSITE" id="PS50110"/>
    </source>
</evidence>
<dbReference type="PROSITE" id="PS51755">
    <property type="entry name" value="OMPR_PHOB"/>
    <property type="match status" value="1"/>
</dbReference>
<dbReference type="InterPro" id="IPR001789">
    <property type="entry name" value="Sig_transdc_resp-reg_receiver"/>
</dbReference>
<dbReference type="Pfam" id="PF00072">
    <property type="entry name" value="Response_reg"/>
    <property type="match status" value="1"/>
</dbReference>
<protein>
    <submittedName>
        <fullName evidence="10">Two-component system OmpR family response regulator</fullName>
    </submittedName>
</protein>
<dbReference type="SMART" id="SM00862">
    <property type="entry name" value="Trans_reg_C"/>
    <property type="match status" value="1"/>
</dbReference>
<dbReference type="Gene3D" id="3.40.50.2300">
    <property type="match status" value="1"/>
</dbReference>
<dbReference type="AlphaFoldDB" id="A0A561R8U7"/>
<comment type="caution">
    <text evidence="10">The sequence shown here is derived from an EMBL/GenBank/DDBJ whole genome shotgun (WGS) entry which is preliminary data.</text>
</comment>